<keyword evidence="4" id="KW-1133">Transmembrane helix</keyword>
<evidence type="ECO:0000256" key="2">
    <source>
        <dbReference type="ARBA" id="ARBA00007821"/>
    </source>
</evidence>
<feature type="domain" description="Piezo-type mechanosensitive ion channel homolog" evidence="9">
    <location>
        <begin position="562"/>
        <end position="691"/>
    </location>
</feature>
<keyword evidence="3" id="KW-0812">Transmembrane</keyword>
<dbReference type="PANTHER" id="PTHR13167">
    <property type="entry name" value="PIEZO-TYPE MECHANOSENSITIVE ION CHANNEL COMPONENT"/>
    <property type="match status" value="1"/>
</dbReference>
<dbReference type="InterPro" id="IPR056770">
    <property type="entry name" value="Piezo_THU9_anchor"/>
</dbReference>
<keyword evidence="5" id="KW-0472">Membrane</keyword>
<dbReference type="InParanoid" id="A0A1D6MTE2"/>
<evidence type="ECO:0000259" key="7">
    <source>
        <dbReference type="Pfam" id="PF23188"/>
    </source>
</evidence>
<reference evidence="10" key="1">
    <citation type="submission" date="2015-12" db="EMBL/GenBank/DDBJ databases">
        <title>Update maize B73 reference genome by single molecule sequencing technologies.</title>
        <authorList>
            <consortium name="Maize Genome Sequencing Project"/>
            <person name="Ware D."/>
        </authorList>
    </citation>
    <scope>NUCLEOTIDE SEQUENCE [LARGE SCALE GENOMIC DNA]</scope>
    <source>
        <tissue evidence="10">Seedling</tissue>
    </source>
</reference>
<dbReference type="GO" id="GO:0016020">
    <property type="term" value="C:membrane"/>
    <property type="evidence" value="ECO:0007669"/>
    <property type="project" value="UniProtKB-SubCell"/>
</dbReference>
<feature type="domain" description="Piezo non-specific cation channel cap" evidence="6">
    <location>
        <begin position="2317"/>
        <end position="2596"/>
    </location>
</feature>
<evidence type="ECO:0000256" key="4">
    <source>
        <dbReference type="ARBA" id="ARBA00022989"/>
    </source>
</evidence>
<feature type="domain" description="Piezo transmembrane helical unit" evidence="7">
    <location>
        <begin position="1741"/>
        <end position="1813"/>
    </location>
</feature>
<feature type="domain" description="Piezo THU9 and anchor" evidence="8">
    <location>
        <begin position="2052"/>
        <end position="2289"/>
    </location>
</feature>
<protein>
    <submittedName>
        <fullName evidence="10">Piezo-type mechanosensitive ion channel-like protein</fullName>
    </submittedName>
</protein>
<dbReference type="PANTHER" id="PTHR13167:SF25">
    <property type="entry name" value="PIEZO-TYPE MECHANOSENSITIVE ION CHANNEL COMPONENT"/>
    <property type="match status" value="1"/>
</dbReference>
<dbReference type="EMBL" id="CM007649">
    <property type="protein sequence ID" value="ONM32161.1"/>
    <property type="molecule type" value="Genomic_DNA"/>
</dbReference>
<organism evidence="10">
    <name type="scientific">Zea mays</name>
    <name type="common">Maize</name>
    <dbReference type="NCBI Taxonomy" id="4577"/>
    <lineage>
        <taxon>Eukaryota</taxon>
        <taxon>Viridiplantae</taxon>
        <taxon>Streptophyta</taxon>
        <taxon>Embryophyta</taxon>
        <taxon>Tracheophyta</taxon>
        <taxon>Spermatophyta</taxon>
        <taxon>Magnoliopsida</taxon>
        <taxon>Liliopsida</taxon>
        <taxon>Poales</taxon>
        <taxon>Poaceae</taxon>
        <taxon>PACMAD clade</taxon>
        <taxon>Panicoideae</taxon>
        <taxon>Andropogonodae</taxon>
        <taxon>Andropogoneae</taxon>
        <taxon>Tripsacinae</taxon>
        <taxon>Zea</taxon>
    </lineage>
</organism>
<comment type="similarity">
    <text evidence="2">Belongs to the PIEZO (TC 1.A.75) family.</text>
</comment>
<dbReference type="InterPro" id="IPR057611">
    <property type="entry name" value="PIEZO_dom"/>
</dbReference>
<gene>
    <name evidence="10" type="ORF">ZEAMMB73_Zm00001d040864</name>
</gene>
<accession>A0A1D6MTE2</accession>
<evidence type="ECO:0000259" key="9">
    <source>
        <dbReference type="Pfam" id="PF25288"/>
    </source>
</evidence>
<dbReference type="Pfam" id="PF12166">
    <property type="entry name" value="Piezo_cap"/>
    <property type="match status" value="1"/>
</dbReference>
<dbReference type="Pfam" id="PF24874">
    <property type="entry name" value="Piezo_THU9_anchor"/>
    <property type="match status" value="1"/>
</dbReference>
<evidence type="ECO:0000259" key="6">
    <source>
        <dbReference type="Pfam" id="PF12166"/>
    </source>
</evidence>
<evidence type="ECO:0000256" key="5">
    <source>
        <dbReference type="ARBA" id="ARBA00023136"/>
    </source>
</evidence>
<evidence type="ECO:0000256" key="3">
    <source>
        <dbReference type="ARBA" id="ARBA00022692"/>
    </source>
</evidence>
<dbReference type="InterPro" id="IPR031334">
    <property type="entry name" value="Piezo_cap_dom"/>
</dbReference>
<dbReference type="InterPro" id="IPR056768">
    <property type="entry name" value="THU_Piezo"/>
</dbReference>
<evidence type="ECO:0000313" key="10">
    <source>
        <dbReference type="EMBL" id="ONM32161.1"/>
    </source>
</evidence>
<dbReference type="ExpressionAtlas" id="A0A1D6MTE2">
    <property type="expression patterns" value="baseline and differential"/>
</dbReference>
<evidence type="ECO:0000259" key="8">
    <source>
        <dbReference type="Pfam" id="PF24874"/>
    </source>
</evidence>
<sequence>MTRRTGGCAGGFLLPLLLLADFRPSVRNSLTHYCMFNSCCTFMVPIPLYTYTRNERRLLGRRRREQREYGAFFRLQALKNVMPDGKKREHGRKWLVCLKVTGSEALKNVMPDASLLDWSLVSLINMVIFFAIRFAVPRRGLYTWRLHIVLWCTIIYSVLAILAQVAFHIIWYIEGKGWSVAHSWWAKLVGLARDQPWESPSVIYFLALQLSAAGLALVEVLGGRLQDSCWLNFSFEVEQIGYHLRVACCLLLPAAQLVVGISHPSWISLPFFVFSCIGLVDWSLTSNFLGLFRWWRLLEIYSVFSILLLYLYQLPMKFPYIALAFADFIGLFKISSKSEWPELSSGISLLVYYFMLSSAKRDIQEMGSLISLENDSLTEDLLPSRNAFLVRQSRSGRRHGNILLRGSVFRTFSINFFTYGFPVLLLALSFWSFNFTSICAFGLLAYVGYILYAFPSLFQMHRLNWSLLVFILLWAASTYVFNVAFTFFNKRFQKDMMIWETVGLWHYSIPGLFLLAQFCLGVFVALCNLVNNSVFLYLTSEGGPSTSDDHLIDEKEDTMVLIVATIAWGLRKLSRAITLTLLFLLVMKRGFIHAVYMCFFLVFLVNHSIDKRLRQILVLFCEVHFSILYILQLDLVSSALERSGSLTMEVLSQLGLSNNATAKDFMEIGSIVCFCAVHSHGFKMLFSLSAVLRHTPCPPVGFTILKAGLNKSVLLSVYSSQNSRDGEDHRNLHEKKIASYLSKIGQKFLLVYRSYGTYVAFLTILLTLYLVTPNYISFGYLFFLLFWIIGRQLVEKTKRRLWFPLKVYATVVFIFTYSLSVSPIFAESVSKFLKLYPDLGFDPEASLLENVWQSLAILVVMQLYSYERRQNSDKNFGVSDASESGLLGFLRRFLIWHSDKILSVCVFYACLSSISLSGLIYLLGLIVFSTLPKVSRIPSKVYLVYTGLLAASEYLFQMVCKPAQMCPHQHFYGLSVFLGLKYYDSGFWGIEYRLRGKVLVIVACTIQYNVFHWLDLMPTSLVHKGKWEEPCQLFISSNPPYSPVRSNEESHSSNRFTSLFSKVQGLIGSSSSSSSSVGPGSIHQKLEYVDNAIEGSDEDKRHSFAKIWGLSKESHKWDKKRVIFLRRERFETQKTTFKCYMKFWIENLFKLRGLEINMIVLLLASFTLLNVVSIFYIMCLVLCILMNRDLIQKLWPLFVFLFASVLILEYVALWNDEITWYHGTNDIEVHCRECWKNSRIFFDYCSKCWLGIIADDPRMLISYYVVFIFSSFKLRSDHFSSFSDSDTYRQMMSQRKNAVVWRDLSLETKSFWTFLDYVRLYAYCHLLDIVLALIAITGTLEYDVLHLGYLGFALVFFRMRLEILKKKNRIFKFLRMYNFGLIVLSLAYQSPYVGQFSSGKCDQIDYLYEIIGLYKYDYGFKITSRSAFVEIVIFLLVSVQSYIFSSSEFDYVSRYLEAEQIGAMVREQEKKALKKTEQLHHLRRSEEHKRQRNMQVERMKSEMYNLQSQLNRMNSFTPINDTSHNEGLRHRRNVKHNSDANTSHEDNDIVAQTKQDKIGSTESPQSFDFSVTDTQHNMADLIFQGSSDTMRSPIRGRSEEHVLTDNIRKYSLGLTPEITEVESDDKVNCNLSRGEKARGQYKENPLKSAVQLIGDGVSQVQSFGNQAVTNIVSFLNIDPDEPHSNEHHAESDIYDVVESQRETQDGQLPRTHSVPDTTGTKAKSSMPIGVIFQYIWYQMRSNYDYVCYCCFILVFMWNFSLLSMAYLGALFLYALCVNYGPSYLFWVIILIYTEVNILSQYIYQIIIQHCGLNIHLPLLQRLGFPDNKIKASFVVSILPLFLVYISTLLQSSITAKDGEWVPVTEFSFLSARNNIEEKHCVAYSWREKLKSLPLPVFDLIRMIVRGLSRYWMSLTHGAESPPYFVQVTMEVSHWPEDGIQPERIESAINRVLAIAHEERCQANLPSSCHCCSKVRIQSIEKSKENCNMALAVLEVVYAAPVECQSKGWHKSLTPAADVEREIHESQKAGFFEEINFPYPIVSVIGGGKREIDLYAYYFGADLAVFFLVAMFYQSILKNKSEFLEVYQLEDQFPKEFVFILMVLFFLIVVDRIIYLWSFATGKVVFYLFNLVLFTYSVTEYAWGTELAHRDIGGLVLRAIYLTKSISLALQALQIRYGIPNKSNLYRQFLTSKVTQVNYLGFRLYRALPFLYELRCVLDWSCTTTSLTMYDWLKLEDIYASLFLVKCDTLLNRANHRQGEKQTKTTKFCSGICLFFVLICVIWAPMLIYSSGNPTNIANPIVDVSVKIDIKALGGRLNLFKTTACEKIPWKYLKAYDDVDPLDYLGAYNVDDIQLICCQPDASTMWLIPPPVQNRFIQSLEEREMLFGKMELILNWDFLRARPKGKELVRYESPIEHCPSVDDVKRVLNGTANSFSIIDAYPRYFRVTGSGEVRRLEAAIDSVSGELLLNNGTPWWSFYDTNPSDLAGCQGLNGPMAIVVSEETPQGIIGETLSKFSIWSLYITFVLAVARFIRLQCSDLRMRIPYENLPSCDRLLDICEGIYAARAEGELEVEEVLYWTLVNIYRSPHMLLEYTKPD</sequence>
<comment type="subcellular location">
    <subcellularLocation>
        <location evidence="1">Membrane</location>
        <topology evidence="1">Multi-pass membrane protein</topology>
    </subcellularLocation>
</comment>
<proteinExistence type="inferred from homology"/>
<dbReference type="Pfam" id="PF25288">
    <property type="entry name" value="PIEZO"/>
    <property type="match status" value="1"/>
</dbReference>
<dbReference type="IntAct" id="A0A1D6MTE2">
    <property type="interactions" value="1"/>
</dbReference>
<dbReference type="InterPro" id="IPR027272">
    <property type="entry name" value="Piezo"/>
</dbReference>
<evidence type="ECO:0000256" key="1">
    <source>
        <dbReference type="ARBA" id="ARBA00004141"/>
    </source>
</evidence>
<dbReference type="Pfam" id="PF23188">
    <property type="entry name" value="THU_Piezo1"/>
    <property type="match status" value="1"/>
</dbReference>
<name>A0A1D6MTE2_MAIZE</name>
<dbReference type="GO" id="GO:0008381">
    <property type="term" value="F:mechanosensitive monoatomic ion channel activity"/>
    <property type="evidence" value="ECO:0007669"/>
    <property type="project" value="InterPro"/>
</dbReference>
<dbReference type="STRING" id="4577.A0A1D6MTE2"/>